<dbReference type="EMBL" id="SRLD01000020">
    <property type="protein sequence ID" value="TGE15789.1"/>
    <property type="molecule type" value="Genomic_DNA"/>
</dbReference>
<dbReference type="Gene3D" id="1.20.144.10">
    <property type="entry name" value="Phosphatidic acid phosphatase type 2/haloperoxidase"/>
    <property type="match status" value="1"/>
</dbReference>
<protein>
    <submittedName>
        <fullName evidence="3">Phosphatase PAP2 family protein</fullName>
    </submittedName>
</protein>
<keyword evidence="1" id="KW-1133">Transmembrane helix</keyword>
<reference evidence="3 4" key="1">
    <citation type="submission" date="2019-04" db="EMBL/GenBank/DDBJ databases">
        <authorList>
            <person name="Feng G."/>
            <person name="Zhang J."/>
            <person name="Zhu H."/>
        </authorList>
    </citation>
    <scope>NUCLEOTIDE SEQUENCE [LARGE SCALE GENOMIC DNA]</scope>
    <source>
        <strain evidence="3 4">JCM 17223</strain>
    </source>
</reference>
<sequence>MKEIKLIISILFLSLHLFGQNKSVDSLQLDKKDKFNYKSLILPSLLIGYGVVGLESHALKGLNSSTKNEIAEHIDNKFTIDDFSQYSPFIAVYAMNVVNIKGKNNLKDRTIILGTSYLIMGATVNIIKKTGNTERPDGSASNSFPSGHTATAFMGAEFLFQEYKDVSIWYGISGYAVASGTGFFRMYNNRHWLSDVAAGAGIGIFSTKIAYWIHPLAKKSLFKKHKNIDGMIMPFYNSKTYGLGAFMTF</sequence>
<name>A0A4Z0PM35_9BACT</name>
<dbReference type="SUPFAM" id="SSF48317">
    <property type="entry name" value="Acid phosphatase/Vanadium-dependent haloperoxidase"/>
    <property type="match status" value="1"/>
</dbReference>
<accession>A0A4Z0PM35</accession>
<dbReference type="InterPro" id="IPR000326">
    <property type="entry name" value="PAP2/HPO"/>
</dbReference>
<dbReference type="Proteomes" id="UP000297739">
    <property type="component" value="Unassembled WGS sequence"/>
</dbReference>
<dbReference type="RefSeq" id="WP_135497927.1">
    <property type="nucleotide sequence ID" value="NZ_SRLD01000020.1"/>
</dbReference>
<evidence type="ECO:0000256" key="1">
    <source>
        <dbReference type="SAM" id="Phobius"/>
    </source>
</evidence>
<dbReference type="CDD" id="cd03394">
    <property type="entry name" value="PAP2_like_5"/>
    <property type="match status" value="1"/>
</dbReference>
<keyword evidence="1" id="KW-0472">Membrane</keyword>
<evidence type="ECO:0000313" key="4">
    <source>
        <dbReference type="Proteomes" id="UP000297739"/>
    </source>
</evidence>
<dbReference type="AlphaFoldDB" id="A0A4Z0PM35"/>
<feature type="transmembrane region" description="Helical" evidence="1">
    <location>
        <begin position="196"/>
        <end position="214"/>
    </location>
</feature>
<feature type="transmembrane region" description="Helical" evidence="1">
    <location>
        <begin position="167"/>
        <end position="184"/>
    </location>
</feature>
<evidence type="ECO:0000259" key="2">
    <source>
        <dbReference type="SMART" id="SM00014"/>
    </source>
</evidence>
<proteinExistence type="predicted"/>
<feature type="domain" description="Phosphatidic acid phosphatase type 2/haloperoxidase" evidence="2">
    <location>
        <begin position="111"/>
        <end position="211"/>
    </location>
</feature>
<keyword evidence="4" id="KW-1185">Reference proteome</keyword>
<organism evidence="3 4">
    <name type="scientific">Hymenobacter elongatus</name>
    <dbReference type="NCBI Taxonomy" id="877208"/>
    <lineage>
        <taxon>Bacteria</taxon>
        <taxon>Pseudomonadati</taxon>
        <taxon>Bacteroidota</taxon>
        <taxon>Cytophagia</taxon>
        <taxon>Cytophagales</taxon>
        <taxon>Hymenobacteraceae</taxon>
        <taxon>Hymenobacter</taxon>
    </lineage>
</organism>
<keyword evidence="1" id="KW-0812">Transmembrane</keyword>
<comment type="caution">
    <text evidence="3">The sequence shown here is derived from an EMBL/GenBank/DDBJ whole genome shotgun (WGS) entry which is preliminary data.</text>
</comment>
<dbReference type="InterPro" id="IPR036938">
    <property type="entry name" value="PAP2/HPO_sf"/>
</dbReference>
<dbReference type="Pfam" id="PF01569">
    <property type="entry name" value="PAP2"/>
    <property type="match status" value="1"/>
</dbReference>
<dbReference type="SMART" id="SM00014">
    <property type="entry name" value="acidPPc"/>
    <property type="match status" value="1"/>
</dbReference>
<dbReference type="OrthoDB" id="9773582at2"/>
<feature type="transmembrane region" description="Helical" evidence="1">
    <location>
        <begin position="110"/>
        <end position="127"/>
    </location>
</feature>
<evidence type="ECO:0000313" key="3">
    <source>
        <dbReference type="EMBL" id="TGE15789.1"/>
    </source>
</evidence>
<gene>
    <name evidence="3" type="ORF">E5J99_11355</name>
</gene>